<dbReference type="Proteomes" id="UP000187209">
    <property type="component" value="Unassembled WGS sequence"/>
</dbReference>
<comment type="caution">
    <text evidence="3">The sequence shown here is derived from an EMBL/GenBank/DDBJ whole genome shotgun (WGS) entry which is preliminary data.</text>
</comment>
<feature type="region of interest" description="Disordered" evidence="2">
    <location>
        <begin position="1"/>
        <end position="34"/>
    </location>
</feature>
<gene>
    <name evidence="3" type="ORF">SteCoe_24180</name>
</gene>
<feature type="coiled-coil region" evidence="1">
    <location>
        <begin position="149"/>
        <end position="190"/>
    </location>
</feature>
<feature type="compositionally biased region" description="Polar residues" evidence="2">
    <location>
        <begin position="1"/>
        <end position="13"/>
    </location>
</feature>
<evidence type="ECO:0000313" key="3">
    <source>
        <dbReference type="EMBL" id="OMJ76439.1"/>
    </source>
</evidence>
<protein>
    <submittedName>
        <fullName evidence="3">Uncharacterized protein</fullName>
    </submittedName>
</protein>
<organism evidence="3 4">
    <name type="scientific">Stentor coeruleus</name>
    <dbReference type="NCBI Taxonomy" id="5963"/>
    <lineage>
        <taxon>Eukaryota</taxon>
        <taxon>Sar</taxon>
        <taxon>Alveolata</taxon>
        <taxon>Ciliophora</taxon>
        <taxon>Postciliodesmatophora</taxon>
        <taxon>Heterotrichea</taxon>
        <taxon>Heterotrichida</taxon>
        <taxon>Stentoridae</taxon>
        <taxon>Stentor</taxon>
    </lineage>
</organism>
<keyword evidence="4" id="KW-1185">Reference proteome</keyword>
<name>A0A1R2BI70_9CILI</name>
<evidence type="ECO:0000313" key="4">
    <source>
        <dbReference type="Proteomes" id="UP000187209"/>
    </source>
</evidence>
<feature type="compositionally biased region" description="Low complexity" evidence="2">
    <location>
        <begin position="20"/>
        <end position="34"/>
    </location>
</feature>
<dbReference type="AlphaFoldDB" id="A0A1R2BI70"/>
<proteinExistence type="predicted"/>
<dbReference type="EMBL" id="MPUH01000631">
    <property type="protein sequence ID" value="OMJ76439.1"/>
    <property type="molecule type" value="Genomic_DNA"/>
</dbReference>
<sequence>MTTNPIKPNQNSDLPIINISSSVSSKPPVQKTPSPTLKNLKIEDLERKVQELEEINTNLKRKFDSNYSETLPVNIKDAFNELQNELRKQFKMNCIMYKTQRLIEENTERQEEMVAYFHKLQAKSSRKKVKNYTTLPSINNLKSQKQDKSLGLISNLESLEAELKCLKEDISSKEKQLKLLDTFLKQYENEIKSLNILKEDKDFHIRNVISPNAAFLKQTGGIEKISSDKEFKRTRPRFHSDKRIRCPEFQENILRFSGKLEKINQLAPISRYEKGTVGPSKIFANINLKPGDFEQTHNFTRESVRNLQGLGNK</sequence>
<dbReference type="SUPFAM" id="SSF46579">
    <property type="entry name" value="Prefoldin"/>
    <property type="match status" value="1"/>
</dbReference>
<keyword evidence="1" id="KW-0175">Coiled coil</keyword>
<reference evidence="3 4" key="1">
    <citation type="submission" date="2016-11" db="EMBL/GenBank/DDBJ databases">
        <title>The macronuclear genome of Stentor coeruleus: a giant cell with tiny introns.</title>
        <authorList>
            <person name="Slabodnick M."/>
            <person name="Ruby J.G."/>
            <person name="Reiff S.B."/>
            <person name="Swart E.C."/>
            <person name="Gosai S."/>
            <person name="Prabakaran S."/>
            <person name="Witkowska E."/>
            <person name="Larue G.E."/>
            <person name="Fisher S."/>
            <person name="Freeman R.M."/>
            <person name="Gunawardena J."/>
            <person name="Chu W."/>
            <person name="Stover N.A."/>
            <person name="Gregory B.D."/>
            <person name="Nowacki M."/>
            <person name="Derisi J."/>
            <person name="Roy S.W."/>
            <person name="Marshall W.F."/>
            <person name="Sood P."/>
        </authorList>
    </citation>
    <scope>NUCLEOTIDE SEQUENCE [LARGE SCALE GENOMIC DNA]</scope>
    <source>
        <strain evidence="3">WM001</strain>
    </source>
</reference>
<accession>A0A1R2BI70</accession>
<evidence type="ECO:0000256" key="1">
    <source>
        <dbReference type="SAM" id="Coils"/>
    </source>
</evidence>
<evidence type="ECO:0000256" key="2">
    <source>
        <dbReference type="SAM" id="MobiDB-lite"/>
    </source>
</evidence>